<sequence length="42" mass="4854">MIHFVSFFTDFVDGVCSSQRLFAQMLFTHSGITDFCRMTSKN</sequence>
<name>D0I2V9_GRIHO</name>
<keyword evidence="2" id="KW-1185">Reference proteome</keyword>
<organism evidence="1 2">
    <name type="scientific">Grimontia hollisae CIP 101886</name>
    <dbReference type="NCBI Taxonomy" id="675812"/>
    <lineage>
        <taxon>Bacteria</taxon>
        <taxon>Pseudomonadati</taxon>
        <taxon>Pseudomonadota</taxon>
        <taxon>Gammaproteobacteria</taxon>
        <taxon>Vibrionales</taxon>
        <taxon>Vibrionaceae</taxon>
        <taxon>Grimontia</taxon>
    </lineage>
</organism>
<gene>
    <name evidence="1" type="ORF">VHA_000072</name>
</gene>
<comment type="caution">
    <text evidence="1">The sequence shown here is derived from an EMBL/GenBank/DDBJ whole genome shotgun (WGS) entry which is preliminary data.</text>
</comment>
<dbReference type="AlphaFoldDB" id="D0I2V9"/>
<evidence type="ECO:0000313" key="1">
    <source>
        <dbReference type="EMBL" id="EEY74159.1"/>
    </source>
</evidence>
<dbReference type="Proteomes" id="UP000003604">
    <property type="component" value="Unassembled WGS sequence"/>
</dbReference>
<dbReference type="EMBL" id="ADAQ01000005">
    <property type="protein sequence ID" value="EEY74159.1"/>
    <property type="molecule type" value="Genomic_DNA"/>
</dbReference>
<evidence type="ECO:0000313" key="2">
    <source>
        <dbReference type="Proteomes" id="UP000003604"/>
    </source>
</evidence>
<reference evidence="1 2" key="1">
    <citation type="submission" date="2009-10" db="EMBL/GenBank/DDBJ databases">
        <authorList>
            <consortium name="Los Alamos National Laboratory (LANL)"/>
            <consortium name="National Microbial Pathogen Data Resource (NMPDR)"/>
            <person name="Saunders E.H."/>
            <person name="Munk A.C."/>
            <person name="Tapia R."/>
            <person name="Green L."/>
            <person name="Rogers Y."/>
            <person name="Detter J.C."/>
            <person name="Bruce D."/>
            <person name="Brettin T.S."/>
            <person name="Colwell R.R."/>
            <person name="Huq A."/>
            <person name="Grim C.J."/>
            <person name="Hasan N.A."/>
            <person name="Bartels D."/>
            <person name="Vonstein V."/>
        </authorList>
    </citation>
    <scope>NUCLEOTIDE SEQUENCE [LARGE SCALE GENOMIC DNA]</scope>
    <source>
        <strain evidence="1 2">CIP 101886</strain>
    </source>
</reference>
<protein>
    <submittedName>
        <fullName evidence="1">Uncharacterized protein</fullName>
    </submittedName>
</protein>
<proteinExistence type="predicted"/>
<accession>D0I2V9</accession>